<dbReference type="GeneID" id="105430781"/>
<reference evidence="6" key="1">
    <citation type="submission" date="2025-08" db="UniProtKB">
        <authorList>
            <consortium name="RefSeq"/>
        </authorList>
    </citation>
    <scope>IDENTIFICATION</scope>
</reference>
<dbReference type="SMART" id="SM01318">
    <property type="entry name" value="SVWC"/>
    <property type="match status" value="1"/>
</dbReference>
<sequence length="91" mass="9942">MKGLVCCTILLLACVLVHSQYIDGCSFEDEILSVGTHTRNCQKLNCIGNNKIQALACPLASCLPGQQIGYQEMDFSKPYPQCCGRPICKNS</sequence>
<evidence type="ECO:0000256" key="3">
    <source>
        <dbReference type="SAM" id="SignalP"/>
    </source>
</evidence>
<evidence type="ECO:0000256" key="1">
    <source>
        <dbReference type="ARBA" id="ARBA00004613"/>
    </source>
</evidence>
<feature type="domain" description="Single" evidence="4">
    <location>
        <begin position="25"/>
        <end position="88"/>
    </location>
</feature>
<evidence type="ECO:0000313" key="6">
    <source>
        <dbReference type="RefSeq" id="XP_011642792.1"/>
    </source>
</evidence>
<evidence type="ECO:0000313" key="5">
    <source>
        <dbReference type="Proteomes" id="UP000504615"/>
    </source>
</evidence>
<name>A0A6I9XCV3_9HYME</name>
<feature type="chain" id="PRO_5026647136" evidence="3">
    <location>
        <begin position="20"/>
        <end position="91"/>
    </location>
</feature>
<evidence type="ECO:0000259" key="4">
    <source>
        <dbReference type="SMART" id="SM01318"/>
    </source>
</evidence>
<dbReference type="KEGG" id="pbar:105430781"/>
<organism evidence="5 6">
    <name type="scientific">Pogonomyrmex barbatus</name>
    <name type="common">red harvester ant</name>
    <dbReference type="NCBI Taxonomy" id="144034"/>
    <lineage>
        <taxon>Eukaryota</taxon>
        <taxon>Metazoa</taxon>
        <taxon>Ecdysozoa</taxon>
        <taxon>Arthropoda</taxon>
        <taxon>Hexapoda</taxon>
        <taxon>Insecta</taxon>
        <taxon>Pterygota</taxon>
        <taxon>Neoptera</taxon>
        <taxon>Endopterygota</taxon>
        <taxon>Hymenoptera</taxon>
        <taxon>Apocrita</taxon>
        <taxon>Aculeata</taxon>
        <taxon>Formicoidea</taxon>
        <taxon>Formicidae</taxon>
        <taxon>Myrmicinae</taxon>
        <taxon>Pogonomyrmex</taxon>
    </lineage>
</organism>
<dbReference type="InterPro" id="IPR029277">
    <property type="entry name" value="SVWC_dom"/>
</dbReference>
<gene>
    <name evidence="6" type="primary">LOC105430781</name>
</gene>
<dbReference type="Proteomes" id="UP000504615">
    <property type="component" value="Unplaced"/>
</dbReference>
<protein>
    <submittedName>
        <fullName evidence="6">Uncharacterized protein LOC105430781</fullName>
    </submittedName>
</protein>
<evidence type="ECO:0000256" key="2">
    <source>
        <dbReference type="ARBA" id="ARBA00022525"/>
    </source>
</evidence>
<keyword evidence="2" id="KW-0964">Secreted</keyword>
<keyword evidence="5" id="KW-1185">Reference proteome</keyword>
<dbReference type="GO" id="GO:0005576">
    <property type="term" value="C:extracellular region"/>
    <property type="evidence" value="ECO:0007669"/>
    <property type="project" value="UniProtKB-SubCell"/>
</dbReference>
<proteinExistence type="predicted"/>
<comment type="subcellular location">
    <subcellularLocation>
        <location evidence="1">Secreted</location>
    </subcellularLocation>
</comment>
<feature type="signal peptide" evidence="3">
    <location>
        <begin position="1"/>
        <end position="19"/>
    </location>
</feature>
<dbReference type="AlphaFoldDB" id="A0A6I9XCV3"/>
<accession>A0A6I9XCV3</accession>
<keyword evidence="3" id="KW-0732">Signal</keyword>
<dbReference type="RefSeq" id="XP_011642792.1">
    <property type="nucleotide sequence ID" value="XM_011644490.2"/>
</dbReference>
<dbReference type="OrthoDB" id="6761907at2759"/>
<dbReference type="Pfam" id="PF15430">
    <property type="entry name" value="SVWC"/>
    <property type="match status" value="1"/>
</dbReference>